<evidence type="ECO:0000256" key="2">
    <source>
        <dbReference type="ARBA" id="ARBA00022514"/>
    </source>
</evidence>
<dbReference type="InterPro" id="IPR001811">
    <property type="entry name" value="Chemokine_IL8-like_dom"/>
</dbReference>
<keyword evidence="7" id="KW-1185">Reference proteome</keyword>
<evidence type="ECO:0000313" key="6">
    <source>
        <dbReference type="Ensembl" id="ENSXCOP00000010978.1"/>
    </source>
</evidence>
<evidence type="ECO:0000313" key="7">
    <source>
        <dbReference type="Proteomes" id="UP000261380"/>
    </source>
</evidence>
<evidence type="ECO:0000259" key="5">
    <source>
        <dbReference type="SMART" id="SM00199"/>
    </source>
</evidence>
<dbReference type="Ensembl" id="ENSXCOT00000011105.1">
    <property type="protein sequence ID" value="ENSXCOP00000010978.1"/>
    <property type="gene ID" value="ENSXCOG00000008294.1"/>
</dbReference>
<dbReference type="GO" id="GO:0006955">
    <property type="term" value="P:immune response"/>
    <property type="evidence" value="ECO:0007669"/>
    <property type="project" value="InterPro"/>
</dbReference>
<keyword evidence="2 4" id="KW-0202">Cytokine</keyword>
<dbReference type="GO" id="GO:0005615">
    <property type="term" value="C:extracellular space"/>
    <property type="evidence" value="ECO:0007669"/>
    <property type="project" value="UniProtKB-KW"/>
</dbReference>
<dbReference type="AlphaFoldDB" id="A0A3B5LFQ1"/>
<keyword evidence="4" id="KW-0732">Signal</keyword>
<dbReference type="Proteomes" id="UP000261380">
    <property type="component" value="Unplaced"/>
</dbReference>
<reference evidence="6" key="2">
    <citation type="submission" date="2025-09" db="UniProtKB">
        <authorList>
            <consortium name="Ensembl"/>
        </authorList>
    </citation>
    <scope>IDENTIFICATION</scope>
</reference>
<name>A0A3B5LFQ1_9TELE</name>
<keyword evidence="4" id="KW-0145">Chemotaxis</keyword>
<feature type="signal peptide" evidence="4">
    <location>
        <begin position="1"/>
        <end position="26"/>
    </location>
</feature>
<evidence type="ECO:0000256" key="4">
    <source>
        <dbReference type="RuleBase" id="RU361150"/>
    </source>
</evidence>
<sequence length="89" mass="10116">MAKLAVCVSAVLLLLVALIYQGPCCTKNYDKPIALQKLKSFTVQNDTQICNIKSIIFFTVKDKLVCTNPEMPWVIRKGKIKKKEERKCL</sequence>
<feature type="domain" description="Chemokine interleukin-8-like" evidence="5">
    <location>
        <begin position="21"/>
        <end position="83"/>
    </location>
</feature>
<dbReference type="SUPFAM" id="SSF54117">
    <property type="entry name" value="Interleukin 8-like chemokines"/>
    <property type="match status" value="1"/>
</dbReference>
<protein>
    <recommendedName>
        <fullName evidence="4">C-C motif chemokine</fullName>
    </recommendedName>
</protein>
<accession>A0A3B5LFQ1</accession>
<comment type="subcellular location">
    <subcellularLocation>
        <location evidence="4">Secreted</location>
    </subcellularLocation>
</comment>
<dbReference type="SMART" id="SM00199">
    <property type="entry name" value="SCY"/>
    <property type="match status" value="1"/>
</dbReference>
<comment type="similarity">
    <text evidence="1 4">Belongs to the intercrine beta (chemokine CC) family.</text>
</comment>
<keyword evidence="3" id="KW-1015">Disulfide bond</keyword>
<feature type="chain" id="PRO_5017105961" description="C-C motif chemokine" evidence="4">
    <location>
        <begin position="27"/>
        <end position="89"/>
    </location>
</feature>
<dbReference type="Pfam" id="PF00048">
    <property type="entry name" value="IL8"/>
    <property type="match status" value="1"/>
</dbReference>
<proteinExistence type="inferred from homology"/>
<dbReference type="PROSITE" id="PS00472">
    <property type="entry name" value="SMALL_CYTOKINES_CC"/>
    <property type="match status" value="1"/>
</dbReference>
<keyword evidence="4" id="KW-0964">Secreted</keyword>
<dbReference type="STRING" id="32473.ENSXCOP00000010978"/>
<organism evidence="6 7">
    <name type="scientific">Xiphophorus couchianus</name>
    <name type="common">Monterrey platyfish</name>
    <dbReference type="NCBI Taxonomy" id="32473"/>
    <lineage>
        <taxon>Eukaryota</taxon>
        <taxon>Metazoa</taxon>
        <taxon>Chordata</taxon>
        <taxon>Craniata</taxon>
        <taxon>Vertebrata</taxon>
        <taxon>Euteleostomi</taxon>
        <taxon>Actinopterygii</taxon>
        <taxon>Neopterygii</taxon>
        <taxon>Teleostei</taxon>
        <taxon>Neoteleostei</taxon>
        <taxon>Acanthomorphata</taxon>
        <taxon>Ovalentaria</taxon>
        <taxon>Atherinomorphae</taxon>
        <taxon>Cyprinodontiformes</taxon>
        <taxon>Poeciliidae</taxon>
        <taxon>Poeciliinae</taxon>
        <taxon>Xiphophorus</taxon>
    </lineage>
</organism>
<reference evidence="6" key="1">
    <citation type="submission" date="2025-08" db="UniProtKB">
        <authorList>
            <consortium name="Ensembl"/>
        </authorList>
    </citation>
    <scope>IDENTIFICATION</scope>
</reference>
<dbReference type="InterPro" id="IPR036048">
    <property type="entry name" value="Interleukin_8-like_sf"/>
</dbReference>
<dbReference type="GeneTree" id="ENSGT01050000245892"/>
<evidence type="ECO:0000256" key="3">
    <source>
        <dbReference type="ARBA" id="ARBA00023157"/>
    </source>
</evidence>
<dbReference type="Gene3D" id="2.40.50.40">
    <property type="match status" value="1"/>
</dbReference>
<evidence type="ECO:0000256" key="1">
    <source>
        <dbReference type="ARBA" id="ARBA00010868"/>
    </source>
</evidence>
<dbReference type="GO" id="GO:0008009">
    <property type="term" value="F:chemokine activity"/>
    <property type="evidence" value="ECO:0007669"/>
    <property type="project" value="InterPro"/>
</dbReference>
<dbReference type="InterPro" id="IPR000827">
    <property type="entry name" value="Chemokine_CC_CS"/>
</dbReference>